<protein>
    <submittedName>
        <fullName evidence="1">Glutaredoxin family protein</fullName>
    </submittedName>
</protein>
<evidence type="ECO:0000313" key="1">
    <source>
        <dbReference type="EMBL" id="MFC0469895.1"/>
    </source>
</evidence>
<dbReference type="Pfam" id="PF05768">
    <property type="entry name" value="Glrx-like"/>
    <property type="match status" value="1"/>
</dbReference>
<sequence>MLEVVVMSKIDCPLCDKAINKLKPLKSEFKFTMKITDIYKDDELLEKYQIMIPVILINGEEVDFGQISEKKVRKRLLELNGQI</sequence>
<dbReference type="InterPro" id="IPR036249">
    <property type="entry name" value="Thioredoxin-like_sf"/>
</dbReference>
<dbReference type="PANTHER" id="PTHR33558:SF1">
    <property type="entry name" value="GLUTAREDOXIN-LIKE PROTEIN C5ORF63 HOMOLOG"/>
    <property type="match status" value="1"/>
</dbReference>
<organism evidence="1 2">
    <name type="scientific">Halalkalibacter kiskunsagensis</name>
    <dbReference type="NCBI Taxonomy" id="1548599"/>
    <lineage>
        <taxon>Bacteria</taxon>
        <taxon>Bacillati</taxon>
        <taxon>Bacillota</taxon>
        <taxon>Bacilli</taxon>
        <taxon>Bacillales</taxon>
        <taxon>Bacillaceae</taxon>
        <taxon>Halalkalibacter</taxon>
    </lineage>
</organism>
<accession>A0ABV6KA43</accession>
<dbReference type="InterPro" id="IPR052565">
    <property type="entry name" value="Glutaredoxin-like_YDR286C"/>
</dbReference>
<dbReference type="SUPFAM" id="SSF52833">
    <property type="entry name" value="Thioredoxin-like"/>
    <property type="match status" value="1"/>
</dbReference>
<dbReference type="Proteomes" id="UP001589838">
    <property type="component" value="Unassembled WGS sequence"/>
</dbReference>
<dbReference type="RefSeq" id="WP_335963518.1">
    <property type="nucleotide sequence ID" value="NZ_JAXBLX010000053.1"/>
</dbReference>
<comment type="caution">
    <text evidence="1">The sequence shown here is derived from an EMBL/GenBank/DDBJ whole genome shotgun (WGS) entry which is preliminary data.</text>
</comment>
<proteinExistence type="predicted"/>
<evidence type="ECO:0000313" key="2">
    <source>
        <dbReference type="Proteomes" id="UP001589838"/>
    </source>
</evidence>
<dbReference type="InterPro" id="IPR008554">
    <property type="entry name" value="Glutaredoxin-like"/>
</dbReference>
<keyword evidence="2" id="KW-1185">Reference proteome</keyword>
<reference evidence="1 2" key="1">
    <citation type="submission" date="2024-09" db="EMBL/GenBank/DDBJ databases">
        <authorList>
            <person name="Sun Q."/>
            <person name="Mori K."/>
        </authorList>
    </citation>
    <scope>NUCLEOTIDE SEQUENCE [LARGE SCALE GENOMIC DNA]</scope>
    <source>
        <strain evidence="1 2">NCAIM B.02610</strain>
    </source>
</reference>
<name>A0ABV6KA43_9BACI</name>
<gene>
    <name evidence="1" type="ORF">ACFFHM_04935</name>
</gene>
<dbReference type="PANTHER" id="PTHR33558">
    <property type="entry name" value="GLUTAREDOXIN-LIKE PROTEIN C5ORF63 HOMOLOG"/>
    <property type="match status" value="1"/>
</dbReference>
<dbReference type="EMBL" id="JBHLUX010000015">
    <property type="protein sequence ID" value="MFC0469895.1"/>
    <property type="molecule type" value="Genomic_DNA"/>
</dbReference>
<dbReference type="Gene3D" id="3.40.30.10">
    <property type="entry name" value="Glutaredoxin"/>
    <property type="match status" value="1"/>
</dbReference>